<dbReference type="InterPro" id="IPR021373">
    <property type="entry name" value="DUF2993"/>
</dbReference>
<feature type="transmembrane region" description="Helical" evidence="1">
    <location>
        <begin position="27"/>
        <end position="47"/>
    </location>
</feature>
<name>A0A5N0T6G5_9MICO</name>
<evidence type="ECO:0000313" key="3">
    <source>
        <dbReference type="Proteomes" id="UP000326838"/>
    </source>
</evidence>
<dbReference type="Proteomes" id="UP000326838">
    <property type="component" value="Unassembled WGS sequence"/>
</dbReference>
<evidence type="ECO:0000256" key="1">
    <source>
        <dbReference type="SAM" id="Phobius"/>
    </source>
</evidence>
<proteinExistence type="predicted"/>
<dbReference type="Pfam" id="PF11209">
    <property type="entry name" value="LmeA"/>
    <property type="match status" value="1"/>
</dbReference>
<accession>A0A5N0T6G5</accession>
<protein>
    <submittedName>
        <fullName evidence="2">DUF2993 domain-containing protein</fullName>
    </submittedName>
</protein>
<evidence type="ECO:0000313" key="2">
    <source>
        <dbReference type="EMBL" id="KAA9130044.1"/>
    </source>
</evidence>
<sequence length="271" mass="28577">MSADTQPTVPFPEEWQEQDAAPRRRRWPWLIAVLAVLALAAAAWFAGEWIARDLITKGVRQQIVTRLDLAADQEIDVQIPGSVLWQLAAGSIDDVRLSSDDLRLGDVSADVVVDLHDVALWDGPTMADGAATVSLGADQLRALLATVDGFPADTVGIAAPDITVSTELSFFGAAFPLGIALTPSAVDGDLLLTPASIRLGDADITADALRDRFGALADPVLGGYRVCLAEYLPVGVPLQAVRVTADRLVADFAVRGSILTDAAERAKGVCA</sequence>
<dbReference type="EMBL" id="VYUY01000022">
    <property type="protein sequence ID" value="KAA9130044.1"/>
    <property type="molecule type" value="Genomic_DNA"/>
</dbReference>
<comment type="caution">
    <text evidence="2">The sequence shown here is derived from an EMBL/GenBank/DDBJ whole genome shotgun (WGS) entry which is preliminary data.</text>
</comment>
<dbReference type="RefSeq" id="WP_150895553.1">
    <property type="nucleotide sequence ID" value="NZ_VYUY01000022.1"/>
</dbReference>
<reference evidence="3" key="1">
    <citation type="submission" date="2019-09" db="EMBL/GenBank/DDBJ databases">
        <title>Mumia zhuanghuii sp. nov. isolated from the intestinal contents of plateau pika (Ochotona curzoniae) in the Qinghai-Tibet plateau of China.</title>
        <authorList>
            <person name="Tian Z."/>
        </authorList>
    </citation>
    <scope>NUCLEOTIDE SEQUENCE [LARGE SCALE GENOMIC DNA]</scope>
    <source>
        <strain evidence="3">L-033</strain>
    </source>
</reference>
<keyword evidence="1" id="KW-1133">Transmembrane helix</keyword>
<organism evidence="2 3">
    <name type="scientific">Microbacterium caowuchunii</name>
    <dbReference type="NCBI Taxonomy" id="2614638"/>
    <lineage>
        <taxon>Bacteria</taxon>
        <taxon>Bacillati</taxon>
        <taxon>Actinomycetota</taxon>
        <taxon>Actinomycetes</taxon>
        <taxon>Micrococcales</taxon>
        <taxon>Microbacteriaceae</taxon>
        <taxon>Microbacterium</taxon>
    </lineage>
</organism>
<keyword evidence="1" id="KW-0812">Transmembrane</keyword>
<dbReference type="AlphaFoldDB" id="A0A5N0T6G5"/>
<gene>
    <name evidence="2" type="ORF">F6B40_15280</name>
</gene>
<keyword evidence="1" id="KW-0472">Membrane</keyword>
<keyword evidence="3" id="KW-1185">Reference proteome</keyword>